<feature type="compositionally biased region" description="Low complexity" evidence="1">
    <location>
        <begin position="1"/>
        <end position="21"/>
    </location>
</feature>
<reference evidence="2 3" key="1">
    <citation type="journal article" date="2019" name="Nat. Plants">
        <title>Genome sequencing of Musa balbisiana reveals subgenome evolution and function divergence in polyploid bananas.</title>
        <authorList>
            <person name="Yao X."/>
        </authorList>
    </citation>
    <scope>NUCLEOTIDE SEQUENCE [LARGE SCALE GENOMIC DNA]</scope>
    <source>
        <strain evidence="3">cv. DH-PKW</strain>
        <tissue evidence="2">Leaves</tissue>
    </source>
</reference>
<proteinExistence type="predicted"/>
<comment type="caution">
    <text evidence="2">The sequence shown here is derived from an EMBL/GenBank/DDBJ whole genome shotgun (WGS) entry which is preliminary data.</text>
</comment>
<keyword evidence="3" id="KW-1185">Reference proteome</keyword>
<name>A0A4S8I8E6_MUSBA</name>
<feature type="region of interest" description="Disordered" evidence="1">
    <location>
        <begin position="1"/>
        <end position="34"/>
    </location>
</feature>
<protein>
    <submittedName>
        <fullName evidence="2">Uncharacterized protein</fullName>
    </submittedName>
</protein>
<evidence type="ECO:0000313" key="3">
    <source>
        <dbReference type="Proteomes" id="UP000317650"/>
    </source>
</evidence>
<evidence type="ECO:0000256" key="1">
    <source>
        <dbReference type="SAM" id="MobiDB-lite"/>
    </source>
</evidence>
<organism evidence="2 3">
    <name type="scientific">Musa balbisiana</name>
    <name type="common">Banana</name>
    <dbReference type="NCBI Taxonomy" id="52838"/>
    <lineage>
        <taxon>Eukaryota</taxon>
        <taxon>Viridiplantae</taxon>
        <taxon>Streptophyta</taxon>
        <taxon>Embryophyta</taxon>
        <taxon>Tracheophyta</taxon>
        <taxon>Spermatophyta</taxon>
        <taxon>Magnoliopsida</taxon>
        <taxon>Liliopsida</taxon>
        <taxon>Zingiberales</taxon>
        <taxon>Musaceae</taxon>
        <taxon>Musa</taxon>
    </lineage>
</organism>
<dbReference type="Proteomes" id="UP000317650">
    <property type="component" value="Chromosome 2"/>
</dbReference>
<gene>
    <name evidence="2" type="ORF">C4D60_Mb02t05400</name>
</gene>
<accession>A0A4S8I8E6</accession>
<dbReference type="EMBL" id="PYDT01000011">
    <property type="protein sequence ID" value="THU44247.1"/>
    <property type="molecule type" value="Genomic_DNA"/>
</dbReference>
<sequence length="113" mass="13031">MTRWISHPSSSTFSSPTSDPSAAMTPPTHSLYTKKTPKTIRGAGIDATSINASLNLSESCFRRTFALGLRQREPRQRKTARWWRLREHRLQEIYAPAVILIYLYLNQTLEWIP</sequence>
<evidence type="ECO:0000313" key="2">
    <source>
        <dbReference type="EMBL" id="THU44247.1"/>
    </source>
</evidence>
<dbReference type="AlphaFoldDB" id="A0A4S8I8E6"/>